<sequence length="148" mass="15701">MRSILLLASFSAAALAVTSTEANSATCVTSSASSTDTATWTIDYALVDAPVTGTGYDIEPSFVAAYGFNNTMQLSITHDSNATDYASFKCQFACNGNQGCVAFFGRFVNVNTDEENYECLSFKTLLDESSFTTSTSNMAVGGFNKLCS</sequence>
<keyword evidence="3" id="KW-1185">Reference proteome</keyword>
<dbReference type="Proteomes" id="UP000803844">
    <property type="component" value="Unassembled WGS sequence"/>
</dbReference>
<dbReference type="OrthoDB" id="5229184at2759"/>
<evidence type="ECO:0000313" key="3">
    <source>
        <dbReference type="Proteomes" id="UP000803844"/>
    </source>
</evidence>
<evidence type="ECO:0008006" key="4">
    <source>
        <dbReference type="Google" id="ProtNLM"/>
    </source>
</evidence>
<evidence type="ECO:0000313" key="2">
    <source>
        <dbReference type="EMBL" id="KAF3770931.1"/>
    </source>
</evidence>
<accession>A0A9P5CV86</accession>
<name>A0A9P5CV86_CRYP1</name>
<dbReference type="EMBL" id="MU032344">
    <property type="protein sequence ID" value="KAF3770931.1"/>
    <property type="molecule type" value="Genomic_DNA"/>
</dbReference>
<dbReference type="RefSeq" id="XP_040781892.1">
    <property type="nucleotide sequence ID" value="XM_040920073.1"/>
</dbReference>
<dbReference type="GeneID" id="63837202"/>
<keyword evidence="1" id="KW-0732">Signal</keyword>
<evidence type="ECO:0000256" key="1">
    <source>
        <dbReference type="SAM" id="SignalP"/>
    </source>
</evidence>
<feature type="chain" id="PRO_5040466794" description="Apple domain-containing protein" evidence="1">
    <location>
        <begin position="17"/>
        <end position="148"/>
    </location>
</feature>
<organism evidence="2 3">
    <name type="scientific">Cryphonectria parasitica (strain ATCC 38755 / EP155)</name>
    <dbReference type="NCBI Taxonomy" id="660469"/>
    <lineage>
        <taxon>Eukaryota</taxon>
        <taxon>Fungi</taxon>
        <taxon>Dikarya</taxon>
        <taxon>Ascomycota</taxon>
        <taxon>Pezizomycotina</taxon>
        <taxon>Sordariomycetes</taxon>
        <taxon>Sordariomycetidae</taxon>
        <taxon>Diaporthales</taxon>
        <taxon>Cryphonectriaceae</taxon>
        <taxon>Cryphonectria-Endothia species complex</taxon>
        <taxon>Cryphonectria</taxon>
    </lineage>
</organism>
<reference evidence="2" key="1">
    <citation type="journal article" date="2020" name="Phytopathology">
        <title>Genome sequence of the chestnut blight fungus Cryphonectria parasitica EP155: A fundamental resource for an archetypical invasive plant pathogen.</title>
        <authorList>
            <person name="Crouch J.A."/>
            <person name="Dawe A."/>
            <person name="Aerts A."/>
            <person name="Barry K."/>
            <person name="Churchill A.C.L."/>
            <person name="Grimwood J."/>
            <person name="Hillman B."/>
            <person name="Milgroom M.G."/>
            <person name="Pangilinan J."/>
            <person name="Smith M."/>
            <person name="Salamov A."/>
            <person name="Schmutz J."/>
            <person name="Yadav J."/>
            <person name="Grigoriev I.V."/>
            <person name="Nuss D."/>
        </authorList>
    </citation>
    <scope>NUCLEOTIDE SEQUENCE</scope>
    <source>
        <strain evidence="2">EP155</strain>
    </source>
</reference>
<dbReference type="AlphaFoldDB" id="A0A9P5CV86"/>
<feature type="signal peptide" evidence="1">
    <location>
        <begin position="1"/>
        <end position="16"/>
    </location>
</feature>
<gene>
    <name evidence="2" type="ORF">M406DRAFT_326343</name>
</gene>
<comment type="caution">
    <text evidence="2">The sequence shown here is derived from an EMBL/GenBank/DDBJ whole genome shotgun (WGS) entry which is preliminary data.</text>
</comment>
<protein>
    <recommendedName>
        <fullName evidence="4">Apple domain-containing protein</fullName>
    </recommendedName>
</protein>
<proteinExistence type="predicted"/>